<evidence type="ECO:0000313" key="6">
    <source>
        <dbReference type="Proteomes" id="UP000823619"/>
    </source>
</evidence>
<feature type="chain" id="PRO_5038692905" evidence="3">
    <location>
        <begin position="20"/>
        <end position="399"/>
    </location>
</feature>
<dbReference type="InterPro" id="IPR018976">
    <property type="entry name" value="Imelysin-like"/>
</dbReference>
<name>A0A9D9EEJ9_9BACT</name>
<feature type="domain" description="Imelysin-like" evidence="4">
    <location>
        <begin position="49"/>
        <end position="387"/>
    </location>
</feature>
<dbReference type="Proteomes" id="UP000823619">
    <property type="component" value="Unassembled WGS sequence"/>
</dbReference>
<dbReference type="InterPro" id="IPR038352">
    <property type="entry name" value="Imelysin_sf"/>
</dbReference>
<evidence type="ECO:0000313" key="5">
    <source>
        <dbReference type="EMBL" id="MBO8445031.1"/>
    </source>
</evidence>
<accession>A0A9D9EEJ9</accession>
<organism evidence="5 6">
    <name type="scientific">Candidatus Cryptobacteroides merdavium</name>
    <dbReference type="NCBI Taxonomy" id="2840769"/>
    <lineage>
        <taxon>Bacteria</taxon>
        <taxon>Pseudomonadati</taxon>
        <taxon>Bacteroidota</taxon>
        <taxon>Bacteroidia</taxon>
        <taxon>Bacteroidales</taxon>
        <taxon>Candidatus Cryptobacteroides</taxon>
    </lineage>
</organism>
<evidence type="ECO:0000256" key="1">
    <source>
        <dbReference type="ARBA" id="ARBA00004196"/>
    </source>
</evidence>
<evidence type="ECO:0000259" key="4">
    <source>
        <dbReference type="Pfam" id="PF09375"/>
    </source>
</evidence>
<reference evidence="5" key="2">
    <citation type="journal article" date="2021" name="PeerJ">
        <title>Extensive microbial diversity within the chicken gut microbiome revealed by metagenomics and culture.</title>
        <authorList>
            <person name="Gilroy R."/>
            <person name="Ravi A."/>
            <person name="Getino M."/>
            <person name="Pursley I."/>
            <person name="Horton D.L."/>
            <person name="Alikhan N.F."/>
            <person name="Baker D."/>
            <person name="Gharbi K."/>
            <person name="Hall N."/>
            <person name="Watson M."/>
            <person name="Adriaenssens E.M."/>
            <person name="Foster-Nyarko E."/>
            <person name="Jarju S."/>
            <person name="Secka A."/>
            <person name="Antonio M."/>
            <person name="Oren A."/>
            <person name="Chaudhuri R.R."/>
            <person name="La Ragione R."/>
            <person name="Hildebrand F."/>
            <person name="Pallen M.J."/>
        </authorList>
    </citation>
    <scope>NUCLEOTIDE SEQUENCE</scope>
    <source>
        <strain evidence="5">D5-748</strain>
    </source>
</reference>
<feature type="signal peptide" evidence="3">
    <location>
        <begin position="1"/>
        <end position="19"/>
    </location>
</feature>
<dbReference type="GO" id="GO:0030313">
    <property type="term" value="C:cell envelope"/>
    <property type="evidence" value="ECO:0007669"/>
    <property type="project" value="UniProtKB-SubCell"/>
</dbReference>
<dbReference type="AlphaFoldDB" id="A0A9D9EEJ9"/>
<proteinExistence type="predicted"/>
<dbReference type="Pfam" id="PF09375">
    <property type="entry name" value="Peptidase_M75"/>
    <property type="match status" value="1"/>
</dbReference>
<dbReference type="PROSITE" id="PS51257">
    <property type="entry name" value="PROKAR_LIPOPROTEIN"/>
    <property type="match status" value="1"/>
</dbReference>
<gene>
    <name evidence="5" type="ORF">IAC23_04965</name>
</gene>
<keyword evidence="2 3" id="KW-0732">Signal</keyword>
<reference evidence="5" key="1">
    <citation type="submission" date="2020-10" db="EMBL/GenBank/DDBJ databases">
        <authorList>
            <person name="Gilroy R."/>
        </authorList>
    </citation>
    <scope>NUCLEOTIDE SEQUENCE</scope>
    <source>
        <strain evidence="5">D5-748</strain>
    </source>
</reference>
<dbReference type="CDD" id="cd14658">
    <property type="entry name" value="Imelysin-like_IrpA"/>
    <property type="match status" value="1"/>
</dbReference>
<comment type="subcellular location">
    <subcellularLocation>
        <location evidence="1">Cell envelope</location>
    </subcellularLocation>
</comment>
<dbReference type="Gene3D" id="1.20.1420.20">
    <property type="entry name" value="M75 peptidase, HXXE motif"/>
    <property type="match status" value="1"/>
</dbReference>
<comment type="caution">
    <text evidence="5">The sequence shown here is derived from an EMBL/GenBank/DDBJ whole genome shotgun (WGS) entry which is preliminary data.</text>
</comment>
<evidence type="ECO:0000256" key="2">
    <source>
        <dbReference type="ARBA" id="ARBA00022729"/>
    </source>
</evidence>
<dbReference type="EMBL" id="JADIMO010000059">
    <property type="protein sequence ID" value="MBO8445031.1"/>
    <property type="molecule type" value="Genomic_DNA"/>
</dbReference>
<evidence type="ECO:0000256" key="3">
    <source>
        <dbReference type="SAM" id="SignalP"/>
    </source>
</evidence>
<dbReference type="InterPro" id="IPR034982">
    <property type="entry name" value="Imelysin-like_IrpA"/>
</dbReference>
<sequence>MKKLFYFSASVLAMACAAACDNGTANIDTVEEDARFAAIADVFVNKTVIPTYHSLSDHTAELVTALETFSGSKTQSNLDNVCEVFLEARAFWEKSEAFLFGPATVFGIDPHIDSWPLDVDALERLLADGTIIASLEGEGGDVYAGEQLGNALLGFHGIEYIIFADGSPKTYTEITDTELTYCIAVSGDLRNKCWQMEIAWAGEDGTDGSRYDYVVNELEANVTTDSGSTYGENMLNAGKAGSLYASWNLAMQAIVDGSITIADEVATQKIGRPYEGSSEDDINYIESPYSHMSIQDFYDNMVSIKNVYYGGMDAASLGTASDSYDGTNSLHAYMSEVNPDLDSRVTAAIETALAEINGDGTGMAKPFVNNRTDPSVGEAQDAVSALAVVLEELKNQFVD</sequence>
<protein>
    <submittedName>
        <fullName evidence="5">Peptidase M75</fullName>
    </submittedName>
</protein>